<feature type="transmembrane region" description="Helical" evidence="1">
    <location>
        <begin position="150"/>
        <end position="167"/>
    </location>
</feature>
<organism evidence="3 4">
    <name type="scientific">Geodermatophilus saharensis</name>
    <dbReference type="NCBI Taxonomy" id="1137994"/>
    <lineage>
        <taxon>Bacteria</taxon>
        <taxon>Bacillati</taxon>
        <taxon>Actinomycetota</taxon>
        <taxon>Actinomycetes</taxon>
        <taxon>Geodermatophilales</taxon>
        <taxon>Geodermatophilaceae</taxon>
        <taxon>Geodermatophilus</taxon>
    </lineage>
</organism>
<dbReference type="Gene3D" id="3.30.70.270">
    <property type="match status" value="1"/>
</dbReference>
<dbReference type="InterPro" id="IPR050469">
    <property type="entry name" value="Diguanylate_Cyclase"/>
</dbReference>
<sequence length="326" mass="33100">MGNDPLRDGGGRVYGDRRSGLGLLALLYGCGAVLCAAGALWPMSARTPVGLLAALAGCGGALAAVMWTGRDRLPMAAVHAALMLLSLLTALVAWRSATAVGIVGLGPALVALGMLAGHVLPPGPARAHAAAGVVVVSAGAFAAAPEGFLSPWSAAVVTAVVLTEAQIRQTRALRRAACTDPLTGLVNRRAWEDGAARLLAAAGRAGEPVTVAVLDLDGFKAVNDTGGHAAGDALLRSLASSWRSELRRSDLLGRVGGDEFALCLPGSDTAATADLLQRLRAVSAGPWSAGTATARPGEDLDEVLARADAALYRQKAVRSARRTTVD</sequence>
<evidence type="ECO:0000256" key="1">
    <source>
        <dbReference type="SAM" id="Phobius"/>
    </source>
</evidence>
<dbReference type="SUPFAM" id="SSF55073">
    <property type="entry name" value="Nucleotide cyclase"/>
    <property type="match status" value="1"/>
</dbReference>
<feature type="transmembrane region" description="Helical" evidence="1">
    <location>
        <begin position="100"/>
        <end position="120"/>
    </location>
</feature>
<dbReference type="InterPro" id="IPR043128">
    <property type="entry name" value="Rev_trsase/Diguanyl_cyclase"/>
</dbReference>
<feature type="transmembrane region" description="Helical" evidence="1">
    <location>
        <begin position="21"/>
        <end position="43"/>
    </location>
</feature>
<accession>A0A239EKD8</accession>
<dbReference type="GO" id="GO:0043709">
    <property type="term" value="P:cell adhesion involved in single-species biofilm formation"/>
    <property type="evidence" value="ECO:0007669"/>
    <property type="project" value="TreeGrafter"/>
</dbReference>
<keyword evidence="4" id="KW-1185">Reference proteome</keyword>
<dbReference type="AlphaFoldDB" id="A0A239EKD8"/>
<dbReference type="SMART" id="SM00267">
    <property type="entry name" value="GGDEF"/>
    <property type="match status" value="1"/>
</dbReference>
<dbReference type="PROSITE" id="PS50887">
    <property type="entry name" value="GGDEF"/>
    <property type="match status" value="1"/>
</dbReference>
<dbReference type="Pfam" id="PF00990">
    <property type="entry name" value="GGDEF"/>
    <property type="match status" value="1"/>
</dbReference>
<dbReference type="GO" id="GO:0052621">
    <property type="term" value="F:diguanylate cyclase activity"/>
    <property type="evidence" value="ECO:0007669"/>
    <property type="project" value="TreeGrafter"/>
</dbReference>
<feature type="domain" description="GGDEF" evidence="2">
    <location>
        <begin position="207"/>
        <end position="326"/>
    </location>
</feature>
<evidence type="ECO:0000313" key="4">
    <source>
        <dbReference type="Proteomes" id="UP000198386"/>
    </source>
</evidence>
<evidence type="ECO:0000313" key="3">
    <source>
        <dbReference type="EMBL" id="SNS45230.1"/>
    </source>
</evidence>
<dbReference type="NCBIfam" id="TIGR00254">
    <property type="entry name" value="GGDEF"/>
    <property type="match status" value="1"/>
</dbReference>
<evidence type="ECO:0000259" key="2">
    <source>
        <dbReference type="PROSITE" id="PS50887"/>
    </source>
</evidence>
<keyword evidence="1" id="KW-0472">Membrane</keyword>
<dbReference type="PANTHER" id="PTHR45138:SF9">
    <property type="entry name" value="DIGUANYLATE CYCLASE DGCM-RELATED"/>
    <property type="match status" value="1"/>
</dbReference>
<dbReference type="GO" id="GO:1902201">
    <property type="term" value="P:negative regulation of bacterial-type flagellum-dependent cell motility"/>
    <property type="evidence" value="ECO:0007669"/>
    <property type="project" value="TreeGrafter"/>
</dbReference>
<proteinExistence type="predicted"/>
<reference evidence="4" key="1">
    <citation type="submission" date="2017-06" db="EMBL/GenBank/DDBJ databases">
        <authorList>
            <person name="Varghese N."/>
            <person name="Submissions S."/>
        </authorList>
    </citation>
    <scope>NUCLEOTIDE SEQUENCE [LARGE SCALE GENOMIC DNA]</scope>
    <source>
        <strain evidence="4">DSM 45423</strain>
    </source>
</reference>
<dbReference type="InterPro" id="IPR000160">
    <property type="entry name" value="GGDEF_dom"/>
</dbReference>
<dbReference type="PANTHER" id="PTHR45138">
    <property type="entry name" value="REGULATORY COMPONENTS OF SENSORY TRANSDUCTION SYSTEM"/>
    <property type="match status" value="1"/>
</dbReference>
<keyword evidence="1" id="KW-1133">Transmembrane helix</keyword>
<dbReference type="Proteomes" id="UP000198386">
    <property type="component" value="Unassembled WGS sequence"/>
</dbReference>
<protein>
    <submittedName>
        <fullName evidence="3">Diguanylate cyclase (GGDEF) domain-containing protein</fullName>
    </submittedName>
</protein>
<dbReference type="CDD" id="cd01949">
    <property type="entry name" value="GGDEF"/>
    <property type="match status" value="1"/>
</dbReference>
<feature type="transmembrane region" description="Helical" evidence="1">
    <location>
        <begin position="49"/>
        <end position="69"/>
    </location>
</feature>
<name>A0A239EKD8_9ACTN</name>
<dbReference type="PROSITE" id="PS51257">
    <property type="entry name" value="PROKAR_LIPOPROTEIN"/>
    <property type="match status" value="1"/>
</dbReference>
<keyword evidence="1" id="KW-0812">Transmembrane</keyword>
<dbReference type="InterPro" id="IPR029787">
    <property type="entry name" value="Nucleotide_cyclase"/>
</dbReference>
<feature type="transmembrane region" description="Helical" evidence="1">
    <location>
        <begin position="76"/>
        <end position="94"/>
    </location>
</feature>
<gene>
    <name evidence="3" type="ORF">SAMN04488107_2619</name>
</gene>
<dbReference type="EMBL" id="FZOH01000004">
    <property type="protein sequence ID" value="SNS45230.1"/>
    <property type="molecule type" value="Genomic_DNA"/>
</dbReference>
<dbReference type="GO" id="GO:0005886">
    <property type="term" value="C:plasma membrane"/>
    <property type="evidence" value="ECO:0007669"/>
    <property type="project" value="TreeGrafter"/>
</dbReference>